<protein>
    <submittedName>
        <fullName evidence="2">MarR family transcriptional regulator</fullName>
    </submittedName>
</protein>
<accession>A0A345Y278</accession>
<name>A0A345Y278_9NEIS</name>
<dbReference type="OrthoDB" id="5947517at2"/>
<dbReference type="InterPro" id="IPR036388">
    <property type="entry name" value="WH-like_DNA-bd_sf"/>
</dbReference>
<organism evidence="2 3">
    <name type="scientific">Crenobacter cavernae</name>
    <dbReference type="NCBI Taxonomy" id="2290923"/>
    <lineage>
        <taxon>Bacteria</taxon>
        <taxon>Pseudomonadati</taxon>
        <taxon>Pseudomonadota</taxon>
        <taxon>Betaproteobacteria</taxon>
        <taxon>Neisseriales</taxon>
        <taxon>Neisseriaceae</taxon>
        <taxon>Crenobacter</taxon>
    </lineage>
</organism>
<dbReference type="EMBL" id="CP031337">
    <property type="protein sequence ID" value="AXK38030.1"/>
    <property type="molecule type" value="Genomic_DNA"/>
</dbReference>
<dbReference type="InterPro" id="IPR036390">
    <property type="entry name" value="WH_DNA-bd_sf"/>
</dbReference>
<dbReference type="GO" id="GO:0003700">
    <property type="term" value="F:DNA-binding transcription factor activity"/>
    <property type="evidence" value="ECO:0007669"/>
    <property type="project" value="InterPro"/>
</dbReference>
<evidence type="ECO:0000259" key="1">
    <source>
        <dbReference type="PROSITE" id="PS50995"/>
    </source>
</evidence>
<dbReference type="PANTHER" id="PTHR33164">
    <property type="entry name" value="TRANSCRIPTIONAL REGULATOR, MARR FAMILY"/>
    <property type="match status" value="1"/>
</dbReference>
<reference evidence="2 3" key="1">
    <citation type="submission" date="2018-07" db="EMBL/GenBank/DDBJ databases">
        <title>Crenobacter cavernae sp. nov., isolated from a karst cave.</title>
        <authorList>
            <person name="Zhu H."/>
        </authorList>
    </citation>
    <scope>NUCLEOTIDE SEQUENCE [LARGE SCALE GENOMIC DNA]</scope>
    <source>
        <strain evidence="2 3">K1W11S-77</strain>
    </source>
</reference>
<feature type="domain" description="HTH marR-type" evidence="1">
    <location>
        <begin position="35"/>
        <end position="169"/>
    </location>
</feature>
<dbReference type="InterPro" id="IPR000835">
    <property type="entry name" value="HTH_MarR-typ"/>
</dbReference>
<dbReference type="Pfam" id="PF12802">
    <property type="entry name" value="MarR_2"/>
    <property type="match status" value="1"/>
</dbReference>
<dbReference type="PROSITE" id="PS50995">
    <property type="entry name" value="HTH_MARR_2"/>
    <property type="match status" value="1"/>
</dbReference>
<dbReference type="RefSeq" id="WP_115431912.1">
    <property type="nucleotide sequence ID" value="NZ_CP031337.1"/>
</dbReference>
<dbReference type="KEGG" id="ccah:DWG20_00515"/>
<evidence type="ECO:0000313" key="2">
    <source>
        <dbReference type="EMBL" id="AXK38030.1"/>
    </source>
</evidence>
<dbReference type="Proteomes" id="UP000254537">
    <property type="component" value="Chromosome"/>
</dbReference>
<dbReference type="SUPFAM" id="SSF46785">
    <property type="entry name" value="Winged helix' DNA-binding domain"/>
    <property type="match status" value="1"/>
</dbReference>
<gene>
    <name evidence="2" type="ORF">DWG20_00515</name>
</gene>
<dbReference type="Gene3D" id="1.10.10.10">
    <property type="entry name" value="Winged helix-like DNA-binding domain superfamily/Winged helix DNA-binding domain"/>
    <property type="match status" value="1"/>
</dbReference>
<dbReference type="InterPro" id="IPR039422">
    <property type="entry name" value="MarR/SlyA-like"/>
</dbReference>
<dbReference type="GO" id="GO:0006950">
    <property type="term" value="P:response to stress"/>
    <property type="evidence" value="ECO:0007669"/>
    <property type="project" value="TreeGrafter"/>
</dbReference>
<proteinExistence type="predicted"/>
<dbReference type="SMART" id="SM00347">
    <property type="entry name" value="HTH_MARR"/>
    <property type="match status" value="1"/>
</dbReference>
<evidence type="ECO:0000313" key="3">
    <source>
        <dbReference type="Proteomes" id="UP000254537"/>
    </source>
</evidence>
<dbReference type="PRINTS" id="PR00598">
    <property type="entry name" value="HTHMARR"/>
</dbReference>
<dbReference type="AlphaFoldDB" id="A0A345Y278"/>
<dbReference type="PANTHER" id="PTHR33164:SF101">
    <property type="entry name" value="TRANSCRIPTIONAL REPRESSOR MPRA"/>
    <property type="match status" value="1"/>
</dbReference>
<sequence length="173" mass="19441">MNDQAAKPINNPSFKACEDAIGLVARRLTGVPQQEVLLTRLYFHVQGYLTDYFNAGLKEHGINDTIWMALMLLYTRPDETVYPSDLSESLAFSRTNATRVVDDLVGQGWAVREACADDRRKTRLILTPAGRAFIENLMPSRHAHMSELWNAFSDTEKVAMESLLRKLLAQLGG</sequence>